<reference evidence="4" key="2">
    <citation type="submission" date="2016-02" db="EMBL/GenBank/DDBJ databases">
        <title>Genome sequencing of Aspergillus luchuensis NBRC 4314.</title>
        <authorList>
            <person name="Yamada O."/>
        </authorList>
    </citation>
    <scope>NUCLEOTIDE SEQUENCE [LARGE SCALE GENOMIC DNA]</scope>
    <source>
        <strain evidence="4">RIB 2604</strain>
    </source>
</reference>
<evidence type="ECO:0000313" key="2">
    <source>
        <dbReference type="EMBL" id="BCS01493.1"/>
    </source>
</evidence>
<feature type="region of interest" description="Disordered" evidence="1">
    <location>
        <begin position="443"/>
        <end position="466"/>
    </location>
</feature>
<dbReference type="Proteomes" id="UP000075230">
    <property type="component" value="Unassembled WGS sequence"/>
</dbReference>
<dbReference type="EMBL" id="BCWF01000016">
    <property type="protein sequence ID" value="GAT22847.1"/>
    <property type="molecule type" value="Genomic_DNA"/>
</dbReference>
<evidence type="ECO:0000313" key="5">
    <source>
        <dbReference type="Proteomes" id="UP000661280"/>
    </source>
</evidence>
<feature type="compositionally biased region" description="Basic and acidic residues" evidence="1">
    <location>
        <begin position="356"/>
        <end position="375"/>
    </location>
</feature>
<feature type="region of interest" description="Disordered" evidence="1">
    <location>
        <begin position="214"/>
        <end position="239"/>
    </location>
</feature>
<dbReference type="VEuPathDB" id="FungiDB:ASPFODRAFT_211865"/>
<evidence type="ECO:0000256" key="1">
    <source>
        <dbReference type="SAM" id="MobiDB-lite"/>
    </source>
</evidence>
<dbReference type="Gene3D" id="3.80.10.10">
    <property type="entry name" value="Ribonuclease Inhibitor"/>
    <property type="match status" value="1"/>
</dbReference>
<organism evidence="3 4">
    <name type="scientific">Aspergillus kawachii</name>
    <name type="common">White koji mold</name>
    <name type="synonym">Aspergillus awamori var. kawachi</name>
    <dbReference type="NCBI Taxonomy" id="1069201"/>
    <lineage>
        <taxon>Eukaryota</taxon>
        <taxon>Fungi</taxon>
        <taxon>Dikarya</taxon>
        <taxon>Ascomycota</taxon>
        <taxon>Pezizomycotina</taxon>
        <taxon>Eurotiomycetes</taxon>
        <taxon>Eurotiomycetidae</taxon>
        <taxon>Eurotiales</taxon>
        <taxon>Aspergillaceae</taxon>
        <taxon>Aspergillus</taxon>
        <taxon>Aspergillus subgen. Circumdati</taxon>
    </lineage>
</organism>
<dbReference type="Proteomes" id="UP000661280">
    <property type="component" value="Chromosome 5"/>
</dbReference>
<reference evidence="3 4" key="1">
    <citation type="journal article" date="2016" name="DNA Res.">
        <title>Genome sequence of Aspergillus luchuensis NBRC 4314.</title>
        <authorList>
            <person name="Yamada O."/>
            <person name="Machida M."/>
            <person name="Hosoyama A."/>
            <person name="Goto M."/>
            <person name="Takahashi T."/>
            <person name="Futagami T."/>
            <person name="Yamagata Y."/>
            <person name="Takeuchi M."/>
            <person name="Kobayashi T."/>
            <person name="Koike H."/>
            <person name="Abe K."/>
            <person name="Asai K."/>
            <person name="Arita M."/>
            <person name="Fujita N."/>
            <person name="Fukuda K."/>
            <person name="Higa K."/>
            <person name="Horikawa H."/>
            <person name="Ishikawa T."/>
            <person name="Jinno K."/>
            <person name="Kato Y."/>
            <person name="Kirimura K."/>
            <person name="Mizutani O."/>
            <person name="Nakasone K."/>
            <person name="Sano M."/>
            <person name="Shiraishi Y."/>
            <person name="Tsukahara M."/>
            <person name="Gomi K."/>
        </authorList>
    </citation>
    <scope>NUCLEOTIDE SEQUENCE [LARGE SCALE GENOMIC DNA]</scope>
    <source>
        <strain evidence="3 4">RIB 2604</strain>
    </source>
</reference>
<dbReference type="AlphaFoldDB" id="A0A146FA67"/>
<feature type="region of interest" description="Disordered" evidence="1">
    <location>
        <begin position="337"/>
        <end position="375"/>
    </location>
</feature>
<gene>
    <name evidence="2" type="ORF">AKAW2_51834A</name>
    <name evidence="3" type="ORF">RIB2604_01602630</name>
</gene>
<accession>A0A146FA67</accession>
<reference evidence="2" key="4">
    <citation type="submission" date="2021-02" db="EMBL/GenBank/DDBJ databases">
        <title>Aspergillus luchuensis mut. kawachii IFO 4304 genome sequence.</title>
        <authorList>
            <person name="Mori K."/>
            <person name="Kadooka C."/>
            <person name="Goto M."/>
            <person name="Futagami T."/>
        </authorList>
    </citation>
    <scope>NUCLEOTIDE SEQUENCE</scope>
    <source>
        <strain evidence="2">IFO 4308</strain>
    </source>
</reference>
<dbReference type="KEGG" id="aluc:AKAW2_51834A"/>
<sequence length="675" mass="75384">MGKLNYLGRKIRGIKAGQAVLTSLKKRLPPEDGSKPGNHGSALRDPVVEIDITGKELTDDGLNQFIDVLIECIKFEIKEVREGKVHTSRIVRVAELHLQGNQLTVESLAKLAEVVALSIDDLRELDLSKNQLHIETAEDVEKWEAFLGNFKHCFMLKKLDLGGNPLGCLGIEHFARVYLKSDLDWLLSDAPDIIGPNPDAEGDSIDDLARMKLSDKENEPKGSKKSPDKGKNARQKSHTQIEWAEQAQYTCTRGLRSIPHLVLSEIGLSNTSALHLQSMLKAQHTPEHLLKFLPPGKSVTLPQTASLCMSIIWRPTNDLPPYTVRLLEVAESLRDVVSDTEAEGQSMNENDGTEYASRDRTKGQDHDEKPTNQVEKNLKLEYARLCKRVQLEAIKTEGVHSSTLWSTALKMMLISRTILLDDDNRPGSDIKVEGADVENNVRADEGEKEAEWIQEDDSSSDGPNYAHVEFVEPRNRTRVRFVEPNTGAYSYPGEDIAHMGPPVTNTAPERAGQRAGPSYSRYKAFVSEFPTPQEAYEPSASMKAAVAAEVMPFPSAASSSSGTRSQDPEEDRVLRFDVPLKVWRRTIAYVVSANGLLDNVQQNCILKYAASWEALEHAQTFQGAEEHQQIWKLLQTLDCFNYSVWKADRSKVNVSRTQSMKEKMKTAGQDFQIAM</sequence>
<reference evidence="2" key="3">
    <citation type="submission" date="2021-01" db="EMBL/GenBank/DDBJ databases">
        <authorList>
            <consortium name="Aspergillus luchuensis mut. kawachii IFO 4304 genome sequencing consortium"/>
            <person name="Kazuki M."/>
            <person name="Futagami T."/>
        </authorList>
    </citation>
    <scope>NUCLEOTIDE SEQUENCE</scope>
    <source>
        <strain evidence="2">IFO 4308</strain>
    </source>
</reference>
<dbReference type="RefSeq" id="XP_041545255.1">
    <property type="nucleotide sequence ID" value="XM_041691807.1"/>
</dbReference>
<dbReference type="EMBL" id="AP024429">
    <property type="protein sequence ID" value="BCS01493.1"/>
    <property type="molecule type" value="Genomic_DNA"/>
</dbReference>
<keyword evidence="5" id="KW-1185">Reference proteome</keyword>
<dbReference type="InterPro" id="IPR032675">
    <property type="entry name" value="LRR_dom_sf"/>
</dbReference>
<dbReference type="OrthoDB" id="9876299at2759"/>
<proteinExistence type="predicted"/>
<dbReference type="GeneID" id="64962814"/>
<evidence type="ECO:0000313" key="4">
    <source>
        <dbReference type="Proteomes" id="UP000075230"/>
    </source>
</evidence>
<dbReference type="SUPFAM" id="SSF52047">
    <property type="entry name" value="RNI-like"/>
    <property type="match status" value="1"/>
</dbReference>
<evidence type="ECO:0000313" key="3">
    <source>
        <dbReference type="EMBL" id="GAT22847.1"/>
    </source>
</evidence>
<name>A0A146FA67_ASPKA</name>
<feature type="compositionally biased region" description="Basic and acidic residues" evidence="1">
    <location>
        <begin position="214"/>
        <end position="231"/>
    </location>
</feature>
<protein>
    <submittedName>
        <fullName evidence="3">Leucine rich repeat protein</fullName>
    </submittedName>
</protein>